<evidence type="ECO:0008006" key="9">
    <source>
        <dbReference type="Google" id="ProtNLM"/>
    </source>
</evidence>
<proteinExistence type="predicted"/>
<feature type="transmembrane region" description="Helical" evidence="6">
    <location>
        <begin position="294"/>
        <end position="316"/>
    </location>
</feature>
<feature type="transmembrane region" description="Helical" evidence="6">
    <location>
        <begin position="365"/>
        <end position="383"/>
    </location>
</feature>
<reference evidence="7 8" key="1">
    <citation type="submission" date="2015-06" db="EMBL/GenBank/DDBJ databases">
        <title>Genome sequence of Pseudoalteromonas peptidolytica.</title>
        <authorList>
            <person name="Xie B.-B."/>
            <person name="Rong J.-C."/>
            <person name="Qin Q.-L."/>
            <person name="Zhang Y.-Z."/>
        </authorList>
    </citation>
    <scope>NUCLEOTIDE SEQUENCE [LARGE SCALE GENOMIC DNA]</scope>
    <source>
        <strain evidence="7 8">F12-50-A1</strain>
    </source>
</reference>
<comment type="subcellular location">
    <subcellularLocation>
        <location evidence="1">Cell membrane</location>
        <topology evidence="1">Multi-pass membrane protein</topology>
    </subcellularLocation>
</comment>
<keyword evidence="4 6" id="KW-1133">Transmembrane helix</keyword>
<feature type="transmembrane region" description="Helical" evidence="6">
    <location>
        <begin position="82"/>
        <end position="103"/>
    </location>
</feature>
<dbReference type="Pfam" id="PF01943">
    <property type="entry name" value="Polysacc_synt"/>
    <property type="match status" value="1"/>
</dbReference>
<dbReference type="PANTHER" id="PTHR30250">
    <property type="entry name" value="PST FAMILY PREDICTED COLANIC ACID TRANSPORTER"/>
    <property type="match status" value="1"/>
</dbReference>
<dbReference type="RefSeq" id="WP_147389403.1">
    <property type="nucleotide sequence ID" value="NZ_AQHF01000026.1"/>
</dbReference>
<keyword evidence="3 6" id="KW-0812">Transmembrane</keyword>
<evidence type="ECO:0000256" key="6">
    <source>
        <dbReference type="SAM" id="Phobius"/>
    </source>
</evidence>
<feature type="transmembrane region" description="Helical" evidence="6">
    <location>
        <begin position="12"/>
        <end position="31"/>
    </location>
</feature>
<keyword evidence="2" id="KW-1003">Cell membrane</keyword>
<keyword evidence="5 6" id="KW-0472">Membrane</keyword>
<name>A0A8I0MY41_9GAMM</name>
<dbReference type="InterPro" id="IPR002797">
    <property type="entry name" value="Polysacc_synth"/>
</dbReference>
<dbReference type="InterPro" id="IPR050833">
    <property type="entry name" value="Poly_Biosynth_Transport"/>
</dbReference>
<feature type="transmembrane region" description="Helical" evidence="6">
    <location>
        <begin position="43"/>
        <end position="61"/>
    </location>
</feature>
<organism evidence="7 8">
    <name type="scientific">Pseudoalteromonas peptidolytica F12-50-A1</name>
    <dbReference type="NCBI Taxonomy" id="1315280"/>
    <lineage>
        <taxon>Bacteria</taxon>
        <taxon>Pseudomonadati</taxon>
        <taxon>Pseudomonadota</taxon>
        <taxon>Gammaproteobacteria</taxon>
        <taxon>Alteromonadales</taxon>
        <taxon>Pseudoalteromonadaceae</taxon>
        <taxon>Pseudoalteromonas</taxon>
    </lineage>
</organism>
<protein>
    <recommendedName>
        <fullName evidence="9">Polysaccharide biosynthesis protein C-terminal domain-containing protein</fullName>
    </recommendedName>
</protein>
<evidence type="ECO:0000256" key="5">
    <source>
        <dbReference type="ARBA" id="ARBA00023136"/>
    </source>
</evidence>
<dbReference type="Proteomes" id="UP000660708">
    <property type="component" value="Unassembled WGS sequence"/>
</dbReference>
<dbReference type="PANTHER" id="PTHR30250:SF11">
    <property type="entry name" value="O-ANTIGEN TRANSPORTER-RELATED"/>
    <property type="match status" value="1"/>
</dbReference>
<comment type="caution">
    <text evidence="7">The sequence shown here is derived from an EMBL/GenBank/DDBJ whole genome shotgun (WGS) entry which is preliminary data.</text>
</comment>
<dbReference type="InterPro" id="IPR036259">
    <property type="entry name" value="MFS_trans_sf"/>
</dbReference>
<feature type="transmembrane region" description="Helical" evidence="6">
    <location>
        <begin position="336"/>
        <end position="358"/>
    </location>
</feature>
<evidence type="ECO:0000256" key="2">
    <source>
        <dbReference type="ARBA" id="ARBA00022475"/>
    </source>
</evidence>
<evidence type="ECO:0000256" key="1">
    <source>
        <dbReference type="ARBA" id="ARBA00004651"/>
    </source>
</evidence>
<feature type="transmembrane region" description="Helical" evidence="6">
    <location>
        <begin position="149"/>
        <end position="167"/>
    </location>
</feature>
<dbReference type="GO" id="GO:0005886">
    <property type="term" value="C:plasma membrane"/>
    <property type="evidence" value="ECO:0007669"/>
    <property type="project" value="UniProtKB-SubCell"/>
</dbReference>
<feature type="transmembrane region" description="Helical" evidence="6">
    <location>
        <begin position="173"/>
        <end position="196"/>
    </location>
</feature>
<evidence type="ECO:0000313" key="7">
    <source>
        <dbReference type="EMBL" id="MBE0347290.1"/>
    </source>
</evidence>
<sequence length="427" mass="47458">MLNKLIRQAGVLLSGNLFASVLNFLSVAISLKALGVESFGQVTLLQAYILVISLCFNPQAWQGLIRYFSLETDQAGLLTSTLKYDLICAVLGTVLAILIAPLYTESFKLSEYTELLQWCALYILINQTSVAIGILRYQERYKALALQNVISAVLFFVCVLVGFWLALDVDYYVASYLLTLGLGVVFIQWLCLPYTLSLFKARKDNKVMLSNARKKEFNKFNFTVHMTALADIPVKQLDNILVGAVVSVSAAGAYRVIKQIATISTKVTAPLNQVLYPEVNTLLASKEYSKVKGAMLKIITLLLVPSLVVVVLASVSTEYWIPVMFSEELLAYKWHIITFLLIHAIATAFTPVHPIFLALGYVKRLFIITLFSNLVLCAGILLLGPQIGLWGIVIAIFIQYVLTIICKLPLILTRLAREMDESTTLHT</sequence>
<dbReference type="EMBL" id="AQHF01000026">
    <property type="protein sequence ID" value="MBE0347290.1"/>
    <property type="molecule type" value="Genomic_DNA"/>
</dbReference>
<keyword evidence="8" id="KW-1185">Reference proteome</keyword>
<evidence type="ECO:0000313" key="8">
    <source>
        <dbReference type="Proteomes" id="UP000660708"/>
    </source>
</evidence>
<gene>
    <name evidence="7" type="ORF">PPEP_a1708</name>
</gene>
<dbReference type="SUPFAM" id="SSF103473">
    <property type="entry name" value="MFS general substrate transporter"/>
    <property type="match status" value="1"/>
</dbReference>
<feature type="transmembrane region" description="Helical" evidence="6">
    <location>
        <begin position="115"/>
        <end position="137"/>
    </location>
</feature>
<dbReference type="AlphaFoldDB" id="A0A8I0MY41"/>
<evidence type="ECO:0000256" key="3">
    <source>
        <dbReference type="ARBA" id="ARBA00022692"/>
    </source>
</evidence>
<feature type="transmembrane region" description="Helical" evidence="6">
    <location>
        <begin position="389"/>
        <end position="412"/>
    </location>
</feature>
<accession>A0A8I0MY41</accession>
<evidence type="ECO:0000256" key="4">
    <source>
        <dbReference type="ARBA" id="ARBA00022989"/>
    </source>
</evidence>